<evidence type="ECO:0000256" key="2">
    <source>
        <dbReference type="ARBA" id="ARBA00022516"/>
    </source>
</evidence>
<keyword evidence="2" id="KW-0444">Lipid biosynthesis</keyword>
<evidence type="ECO:0000313" key="6">
    <source>
        <dbReference type="EMBL" id="MFD2530978.1"/>
    </source>
</evidence>
<dbReference type="Gene3D" id="3.40.630.30">
    <property type="match status" value="1"/>
</dbReference>
<reference evidence="7" key="1">
    <citation type="journal article" date="2019" name="Int. J. Syst. Evol. Microbiol.">
        <title>The Global Catalogue of Microorganisms (GCM) 10K type strain sequencing project: providing services to taxonomists for standard genome sequencing and annotation.</title>
        <authorList>
            <consortium name="The Broad Institute Genomics Platform"/>
            <consortium name="The Broad Institute Genome Sequencing Center for Infectious Disease"/>
            <person name="Wu L."/>
            <person name="Ma J."/>
        </authorList>
    </citation>
    <scope>NUCLEOTIDE SEQUENCE [LARGE SCALE GENOMIC DNA]</scope>
    <source>
        <strain evidence="7">KCTC 52042</strain>
    </source>
</reference>
<evidence type="ECO:0000313" key="7">
    <source>
        <dbReference type="Proteomes" id="UP001597460"/>
    </source>
</evidence>
<sequence length="252" mass="29135">MKAEKKILPDISNHRYTVSIARTDEEIQGALSLRYRVFYQELEREFDSSKDIDEDKYDAQCHHLIVKENASDEIVGTYRLQTYEQAATGEGFYSESLFHLEDLPREVLSKSFEVGRACIEEKHRSGRVLFLLWKGFAGYLQALDKRYLLGSLGIPATSPEEGLAIYEELKSQGVIHKEYQIRAKPPFKQNEEEKVCSLKKKFKAPALLENYLSVGCDIISKPAYHEDLELLYVMIFLDVENISDRTRKMFFG</sequence>
<keyword evidence="3" id="KW-0808">Transferase</keyword>
<evidence type="ECO:0000256" key="1">
    <source>
        <dbReference type="ARBA" id="ARBA00005189"/>
    </source>
</evidence>
<dbReference type="InterPro" id="IPR016181">
    <property type="entry name" value="Acyl_CoA_acyltransferase"/>
</dbReference>
<dbReference type="RefSeq" id="WP_390297145.1">
    <property type="nucleotide sequence ID" value="NZ_JBHULI010000001.1"/>
</dbReference>
<gene>
    <name evidence="6" type="ORF">ACFSVN_00800</name>
</gene>
<evidence type="ECO:0000256" key="4">
    <source>
        <dbReference type="ARBA" id="ARBA00023098"/>
    </source>
</evidence>
<keyword evidence="5" id="KW-0012">Acyltransferase</keyword>
<evidence type="ECO:0000256" key="5">
    <source>
        <dbReference type="ARBA" id="ARBA00023315"/>
    </source>
</evidence>
<dbReference type="Proteomes" id="UP001597460">
    <property type="component" value="Unassembled WGS sequence"/>
</dbReference>
<dbReference type="SUPFAM" id="SSF55729">
    <property type="entry name" value="Acyl-CoA N-acyltransferases (Nat)"/>
    <property type="match status" value="1"/>
</dbReference>
<dbReference type="EMBL" id="JBHULI010000001">
    <property type="protein sequence ID" value="MFD2530978.1"/>
    <property type="molecule type" value="Genomic_DNA"/>
</dbReference>
<dbReference type="InterPro" id="IPR052351">
    <property type="entry name" value="Ornithine_N-alpha-AT"/>
</dbReference>
<evidence type="ECO:0000256" key="3">
    <source>
        <dbReference type="ARBA" id="ARBA00022679"/>
    </source>
</evidence>
<keyword evidence="4" id="KW-0443">Lipid metabolism</keyword>
<protein>
    <submittedName>
        <fullName evidence="6">GNAT family N-acetyltransferase</fullName>
    </submittedName>
</protein>
<comment type="caution">
    <text evidence="6">The sequence shown here is derived from an EMBL/GenBank/DDBJ whole genome shotgun (WGS) entry which is preliminary data.</text>
</comment>
<proteinExistence type="predicted"/>
<dbReference type="PANTHER" id="PTHR37323">
    <property type="entry name" value="GCN5-RELATED N-ACETYLTRANSFERASE"/>
    <property type="match status" value="1"/>
</dbReference>
<name>A0ABW5JEX7_9BACT</name>
<dbReference type="Pfam" id="PF13444">
    <property type="entry name" value="Acetyltransf_5"/>
    <property type="match status" value="1"/>
</dbReference>
<dbReference type="PANTHER" id="PTHR37323:SF1">
    <property type="entry name" value="L-ORNITHINE N(ALPHA)-ACYLTRANSFERASE"/>
    <property type="match status" value="1"/>
</dbReference>
<organism evidence="6 7">
    <name type="scientific">Gracilimonas halophila</name>
    <dbReference type="NCBI Taxonomy" id="1834464"/>
    <lineage>
        <taxon>Bacteria</taxon>
        <taxon>Pseudomonadati</taxon>
        <taxon>Balneolota</taxon>
        <taxon>Balneolia</taxon>
        <taxon>Balneolales</taxon>
        <taxon>Balneolaceae</taxon>
        <taxon>Gracilimonas</taxon>
    </lineage>
</organism>
<keyword evidence="7" id="KW-1185">Reference proteome</keyword>
<accession>A0ABW5JEX7</accession>
<comment type="pathway">
    <text evidence="1">Lipid metabolism.</text>
</comment>